<dbReference type="SMART" id="SM00389">
    <property type="entry name" value="HOX"/>
    <property type="match status" value="1"/>
</dbReference>
<evidence type="ECO:0000256" key="4">
    <source>
        <dbReference type="ARBA" id="ARBA00023242"/>
    </source>
</evidence>
<dbReference type="SUPFAM" id="SSF46689">
    <property type="entry name" value="Homeodomain-like"/>
    <property type="match status" value="1"/>
</dbReference>
<dbReference type="InterPro" id="IPR001356">
    <property type="entry name" value="HD"/>
</dbReference>
<dbReference type="InterPro" id="IPR050848">
    <property type="entry name" value="Homeobox_TF"/>
</dbReference>
<feature type="domain" description="Homeobox" evidence="8">
    <location>
        <begin position="200"/>
        <end position="260"/>
    </location>
</feature>
<organism evidence="9 10">
    <name type="scientific">Arctia plantaginis</name>
    <name type="common">Wood tiger moth</name>
    <name type="synonym">Phalaena plantaginis</name>
    <dbReference type="NCBI Taxonomy" id="874455"/>
    <lineage>
        <taxon>Eukaryota</taxon>
        <taxon>Metazoa</taxon>
        <taxon>Ecdysozoa</taxon>
        <taxon>Arthropoda</taxon>
        <taxon>Hexapoda</taxon>
        <taxon>Insecta</taxon>
        <taxon>Pterygota</taxon>
        <taxon>Neoptera</taxon>
        <taxon>Endopterygota</taxon>
        <taxon>Lepidoptera</taxon>
        <taxon>Glossata</taxon>
        <taxon>Ditrysia</taxon>
        <taxon>Noctuoidea</taxon>
        <taxon>Erebidae</taxon>
        <taxon>Arctiinae</taxon>
        <taxon>Arctia</taxon>
    </lineage>
</organism>
<dbReference type="AlphaFoldDB" id="A0A8S1BHT8"/>
<feature type="compositionally biased region" description="Basic and acidic residues" evidence="7">
    <location>
        <begin position="97"/>
        <end position="110"/>
    </location>
</feature>
<name>A0A8S1BHT8_ARCPL</name>
<feature type="compositionally biased region" description="Polar residues" evidence="7">
    <location>
        <begin position="28"/>
        <end position="39"/>
    </location>
</feature>
<evidence type="ECO:0000259" key="8">
    <source>
        <dbReference type="PROSITE" id="PS50071"/>
    </source>
</evidence>
<evidence type="ECO:0000256" key="2">
    <source>
        <dbReference type="ARBA" id="ARBA00023125"/>
    </source>
</evidence>
<evidence type="ECO:0000256" key="6">
    <source>
        <dbReference type="RuleBase" id="RU000682"/>
    </source>
</evidence>
<dbReference type="EMBL" id="CADEBC010000608">
    <property type="protein sequence ID" value="CAB3259313.1"/>
    <property type="molecule type" value="Genomic_DNA"/>
</dbReference>
<protein>
    <recommendedName>
        <fullName evidence="8">Homeobox domain-containing protein</fullName>
    </recommendedName>
</protein>
<accession>A0A8S1BHT8</accession>
<dbReference type="CDD" id="cd00086">
    <property type="entry name" value="homeodomain"/>
    <property type="match status" value="1"/>
</dbReference>
<keyword evidence="4 5" id="KW-0539">Nucleus</keyword>
<dbReference type="Proteomes" id="UP000494106">
    <property type="component" value="Unassembled WGS sequence"/>
</dbReference>
<dbReference type="GO" id="GO:0000981">
    <property type="term" value="F:DNA-binding transcription factor activity, RNA polymerase II-specific"/>
    <property type="evidence" value="ECO:0007669"/>
    <property type="project" value="InterPro"/>
</dbReference>
<dbReference type="Pfam" id="PF00046">
    <property type="entry name" value="Homeodomain"/>
    <property type="match status" value="1"/>
</dbReference>
<evidence type="ECO:0000256" key="1">
    <source>
        <dbReference type="ARBA" id="ARBA00004123"/>
    </source>
</evidence>
<evidence type="ECO:0000313" key="10">
    <source>
        <dbReference type="Proteomes" id="UP000494106"/>
    </source>
</evidence>
<keyword evidence="10" id="KW-1185">Reference proteome</keyword>
<feature type="compositionally biased region" description="Basic and acidic residues" evidence="7">
    <location>
        <begin position="180"/>
        <end position="189"/>
    </location>
</feature>
<dbReference type="GO" id="GO:0003677">
    <property type="term" value="F:DNA binding"/>
    <property type="evidence" value="ECO:0007669"/>
    <property type="project" value="UniProtKB-UniRule"/>
</dbReference>
<dbReference type="InterPro" id="IPR020479">
    <property type="entry name" value="HD_metazoa"/>
</dbReference>
<dbReference type="PRINTS" id="PR00024">
    <property type="entry name" value="HOMEOBOX"/>
</dbReference>
<dbReference type="InterPro" id="IPR009057">
    <property type="entry name" value="Homeodomain-like_sf"/>
</dbReference>
<keyword evidence="3 5" id="KW-0371">Homeobox</keyword>
<reference evidence="9 10" key="1">
    <citation type="submission" date="2020-04" db="EMBL/GenBank/DDBJ databases">
        <authorList>
            <person name="Wallbank WR R."/>
            <person name="Pardo Diaz C."/>
            <person name="Kozak K."/>
            <person name="Martin S."/>
            <person name="Jiggins C."/>
            <person name="Moest M."/>
            <person name="Warren A I."/>
            <person name="Byers J.R.P. K."/>
            <person name="Montejo-Kovacevich G."/>
            <person name="Yen C E."/>
        </authorList>
    </citation>
    <scope>NUCLEOTIDE SEQUENCE [LARGE SCALE GENOMIC DNA]</scope>
</reference>
<dbReference type="OrthoDB" id="6159439at2759"/>
<feature type="region of interest" description="Disordered" evidence="7">
    <location>
        <begin position="124"/>
        <end position="143"/>
    </location>
</feature>
<dbReference type="GO" id="GO:0005634">
    <property type="term" value="C:nucleus"/>
    <property type="evidence" value="ECO:0007669"/>
    <property type="project" value="UniProtKB-SubCell"/>
</dbReference>
<feature type="compositionally biased region" description="Basic and acidic residues" evidence="7">
    <location>
        <begin position="124"/>
        <end position="139"/>
    </location>
</feature>
<dbReference type="PANTHER" id="PTHR24333:SF5">
    <property type="entry name" value="VENT HOMEOBOX"/>
    <property type="match status" value="1"/>
</dbReference>
<feature type="compositionally biased region" description="Basic and acidic residues" evidence="7">
    <location>
        <begin position="69"/>
        <end position="81"/>
    </location>
</feature>
<dbReference type="InterPro" id="IPR017970">
    <property type="entry name" value="Homeobox_CS"/>
</dbReference>
<dbReference type="PANTHER" id="PTHR24333">
    <property type="entry name" value="HOMEO BOX HB9 LIKE A-RELATED"/>
    <property type="match status" value="1"/>
</dbReference>
<feature type="compositionally biased region" description="Polar residues" evidence="7">
    <location>
        <begin position="55"/>
        <end position="66"/>
    </location>
</feature>
<feature type="region of interest" description="Disordered" evidence="7">
    <location>
        <begin position="177"/>
        <end position="206"/>
    </location>
</feature>
<dbReference type="Gene3D" id="1.10.10.60">
    <property type="entry name" value="Homeodomain-like"/>
    <property type="match status" value="1"/>
</dbReference>
<evidence type="ECO:0000256" key="5">
    <source>
        <dbReference type="PROSITE-ProRule" id="PRU00108"/>
    </source>
</evidence>
<comment type="caution">
    <text evidence="9">The sequence shown here is derived from an EMBL/GenBank/DDBJ whole genome shotgun (WGS) entry which is preliminary data.</text>
</comment>
<feature type="compositionally biased region" description="Polar residues" evidence="7">
    <location>
        <begin position="82"/>
        <end position="95"/>
    </location>
</feature>
<evidence type="ECO:0000256" key="7">
    <source>
        <dbReference type="SAM" id="MobiDB-lite"/>
    </source>
</evidence>
<evidence type="ECO:0000256" key="3">
    <source>
        <dbReference type="ARBA" id="ARBA00023155"/>
    </source>
</evidence>
<dbReference type="PROSITE" id="PS50071">
    <property type="entry name" value="HOMEOBOX_2"/>
    <property type="match status" value="1"/>
</dbReference>
<comment type="subcellular location">
    <subcellularLocation>
        <location evidence="1 5 6">Nucleus</location>
    </subcellularLocation>
</comment>
<dbReference type="PROSITE" id="PS00027">
    <property type="entry name" value="HOMEOBOX_1"/>
    <property type="match status" value="1"/>
</dbReference>
<sequence>MFLQVVQLACQHVKDVGIIQTDDDQESQRCNSTASQNPEPSDAEDEISVGDNRSDTSTPKNSQFSLEANDYKNKFDGEETRPSSPLEYNQTNYSSPFKRDENEYENRSEERMKLYDTSLFHLYRPEGDSKKNETNESYEHLGGPLSDSIYGRSMDLSKSSFQSQLLAGFASVIAGSTQRESQDSNDRQSSRPTGASTSSRKPRRRRTAFTHAQLAYLERKFRCQKYLSVADRGDVAEALSLSETQVKTWYQNRRTKWKRQNQLRLEQLRAQAASGERELAAHALPLACALLPPYPTYMHCHL</sequence>
<keyword evidence="2 5" id="KW-0238">DNA-binding</keyword>
<feature type="region of interest" description="Disordered" evidence="7">
    <location>
        <begin position="22"/>
        <end position="110"/>
    </location>
</feature>
<evidence type="ECO:0000313" key="9">
    <source>
        <dbReference type="EMBL" id="CAB3259313.1"/>
    </source>
</evidence>
<proteinExistence type="predicted"/>
<feature type="DNA-binding region" description="Homeobox" evidence="5">
    <location>
        <begin position="202"/>
        <end position="261"/>
    </location>
</feature>
<gene>
    <name evidence="9" type="ORF">APLA_LOCUS17016</name>
</gene>